<dbReference type="InterPro" id="IPR029526">
    <property type="entry name" value="PGBD"/>
</dbReference>
<dbReference type="Pfam" id="PF13843">
    <property type="entry name" value="DDE_Tnp_1_7"/>
    <property type="match status" value="1"/>
</dbReference>
<protein>
    <recommendedName>
        <fullName evidence="1">PiggyBac transposable element-derived protein domain-containing protein</fullName>
    </recommendedName>
</protein>
<proteinExistence type="predicted"/>
<evidence type="ECO:0000313" key="2">
    <source>
        <dbReference type="EnsemblMetazoa" id="GPPI044744-PA"/>
    </source>
</evidence>
<dbReference type="EnsemblMetazoa" id="GPPI044744-RA">
    <property type="protein sequence ID" value="GPPI044744-PA"/>
    <property type="gene ID" value="GPPI044744"/>
</dbReference>
<name>A0A1B0BZ18_9MUSC</name>
<evidence type="ECO:0000313" key="3">
    <source>
        <dbReference type="Proteomes" id="UP000092460"/>
    </source>
</evidence>
<reference evidence="3" key="1">
    <citation type="submission" date="2015-01" db="EMBL/GenBank/DDBJ databases">
        <authorList>
            <person name="Aksoy S."/>
            <person name="Warren W."/>
            <person name="Wilson R.K."/>
        </authorList>
    </citation>
    <scope>NUCLEOTIDE SEQUENCE [LARGE SCALE GENOMIC DNA]</scope>
    <source>
        <strain evidence="3">IAEA</strain>
    </source>
</reference>
<reference evidence="2" key="2">
    <citation type="submission" date="2020-05" db="UniProtKB">
        <authorList>
            <consortium name="EnsemblMetazoa"/>
        </authorList>
    </citation>
    <scope>IDENTIFICATION</scope>
    <source>
        <strain evidence="2">IAEA</strain>
    </source>
</reference>
<dbReference type="STRING" id="67801.A0A1B0BZ18"/>
<sequence>MWVDIKNVVTEEHKFLICFLLIFMRQRHSRKTFEIATIFSLMGYAYRSKVFSGQEDKRNRTADERHLGVSNNVVLQLARVILRGRNHIVFFDNSCTSLLLEYIYRIVSELYNSKRNCREQEESNEDEVTYEKRISLHDGVDFLATVWKDIKAVPLLSTYIGLQCADNIHQYEMYEYYPLQNCNGQDHRVGIFLNCLHFRLIKLYALPLLLSNRKDTNFYTILVRIRDNAMKTLDFKLKLQKWVPNGFPNFPHLQDR</sequence>
<dbReference type="AlphaFoldDB" id="A0A1B0BZ18"/>
<organism evidence="2 3">
    <name type="scientific">Glossina palpalis gambiensis</name>
    <dbReference type="NCBI Taxonomy" id="67801"/>
    <lineage>
        <taxon>Eukaryota</taxon>
        <taxon>Metazoa</taxon>
        <taxon>Ecdysozoa</taxon>
        <taxon>Arthropoda</taxon>
        <taxon>Hexapoda</taxon>
        <taxon>Insecta</taxon>
        <taxon>Pterygota</taxon>
        <taxon>Neoptera</taxon>
        <taxon>Endopterygota</taxon>
        <taxon>Diptera</taxon>
        <taxon>Brachycera</taxon>
        <taxon>Muscomorpha</taxon>
        <taxon>Hippoboscoidea</taxon>
        <taxon>Glossinidae</taxon>
        <taxon>Glossina</taxon>
    </lineage>
</organism>
<evidence type="ECO:0000259" key="1">
    <source>
        <dbReference type="Pfam" id="PF13843"/>
    </source>
</evidence>
<dbReference type="Proteomes" id="UP000092460">
    <property type="component" value="Unassembled WGS sequence"/>
</dbReference>
<dbReference type="EMBL" id="JXJN01022943">
    <property type="status" value="NOT_ANNOTATED_CDS"/>
    <property type="molecule type" value="Genomic_DNA"/>
</dbReference>
<keyword evidence="3" id="KW-1185">Reference proteome</keyword>
<dbReference type="VEuPathDB" id="VectorBase:GPPI044744"/>
<accession>A0A1B0BZ18</accession>
<feature type="domain" description="PiggyBac transposable element-derived protein" evidence="1">
    <location>
        <begin position="25"/>
        <end position="99"/>
    </location>
</feature>